<dbReference type="eggNOG" id="COG2207">
    <property type="taxonomic scope" value="Bacteria"/>
</dbReference>
<dbReference type="PANTHER" id="PTHR47893:SF1">
    <property type="entry name" value="REGULATORY PROTEIN PCHR"/>
    <property type="match status" value="1"/>
</dbReference>
<evidence type="ECO:0000259" key="4">
    <source>
        <dbReference type="PROSITE" id="PS01124"/>
    </source>
</evidence>
<feature type="domain" description="HTH araC/xylS-type" evidence="4">
    <location>
        <begin position="1"/>
        <end position="53"/>
    </location>
</feature>
<organism evidence="5 6">
    <name type="scientific">Streptomyces sviceus (strain ATCC 29083 / DSM 924 / JCM 4929 / NBRC 13980 / NCIMB 11184 / NRRL 5439 / UC 5370)</name>
    <dbReference type="NCBI Taxonomy" id="463191"/>
    <lineage>
        <taxon>Bacteria</taxon>
        <taxon>Bacillati</taxon>
        <taxon>Actinomycetota</taxon>
        <taxon>Actinomycetes</taxon>
        <taxon>Kitasatosporales</taxon>
        <taxon>Streptomycetaceae</taxon>
        <taxon>Streptomyces</taxon>
    </lineage>
</organism>
<keyword evidence="6" id="KW-1185">Reference proteome</keyword>
<dbReference type="GO" id="GO:0003700">
    <property type="term" value="F:DNA-binding transcription factor activity"/>
    <property type="evidence" value="ECO:0007669"/>
    <property type="project" value="InterPro"/>
</dbReference>
<keyword evidence="3" id="KW-0804">Transcription</keyword>
<evidence type="ECO:0000313" key="6">
    <source>
        <dbReference type="Proteomes" id="UP000002785"/>
    </source>
</evidence>
<sequence>MRLQRVHRQLRAAAPGTTTVTDVAHAWGFVHLGRFARRYRERFGESPSQTLRAA</sequence>
<dbReference type="Pfam" id="PF12833">
    <property type="entry name" value="HTH_18"/>
    <property type="match status" value="1"/>
</dbReference>
<dbReference type="SUPFAM" id="SSF46689">
    <property type="entry name" value="Homeodomain-like"/>
    <property type="match status" value="1"/>
</dbReference>
<dbReference type="InterPro" id="IPR018062">
    <property type="entry name" value="HTH_AraC-typ_CS"/>
</dbReference>
<evidence type="ECO:0000256" key="1">
    <source>
        <dbReference type="ARBA" id="ARBA00023015"/>
    </source>
</evidence>
<dbReference type="AlphaFoldDB" id="B5I3W9"/>
<keyword evidence="2" id="KW-0238">DNA-binding</keyword>
<dbReference type="Proteomes" id="UP000002785">
    <property type="component" value="Chromosome"/>
</dbReference>
<dbReference type="PANTHER" id="PTHR47893">
    <property type="entry name" value="REGULATORY PROTEIN PCHR"/>
    <property type="match status" value="1"/>
</dbReference>
<gene>
    <name evidence="5" type="ORF">SSEG_06072</name>
</gene>
<dbReference type="PRINTS" id="PR00032">
    <property type="entry name" value="HTHARAC"/>
</dbReference>
<dbReference type="InterPro" id="IPR020449">
    <property type="entry name" value="Tscrpt_reg_AraC-type_HTH"/>
</dbReference>
<evidence type="ECO:0000256" key="3">
    <source>
        <dbReference type="ARBA" id="ARBA00023163"/>
    </source>
</evidence>
<dbReference type="InterPro" id="IPR009057">
    <property type="entry name" value="Homeodomain-like_sf"/>
</dbReference>
<reference evidence="5" key="1">
    <citation type="submission" date="2009-10" db="EMBL/GenBank/DDBJ databases">
        <title>The genome sequence of Streptomyces sviceus strain ATCC 29083.</title>
        <authorList>
            <consortium name="The Broad Institute Genome Sequencing Platform"/>
            <consortium name="Broad Institute Microbial Sequencing Center"/>
            <person name="Fischbach M."/>
            <person name="Godfrey P."/>
            <person name="Ward D."/>
            <person name="Young S."/>
            <person name="Zeng Q."/>
            <person name="Koehrsen M."/>
            <person name="Alvarado L."/>
            <person name="Berlin A.M."/>
            <person name="Bochicchio J."/>
            <person name="Borenstein D."/>
            <person name="Chapman S.B."/>
            <person name="Chen Z."/>
            <person name="Engels R."/>
            <person name="Freedman E."/>
            <person name="Gellesch M."/>
            <person name="Goldberg J."/>
            <person name="Griggs A."/>
            <person name="Gujja S."/>
            <person name="Heilman E.R."/>
            <person name="Heiman D.I."/>
            <person name="Hepburn T.A."/>
            <person name="Howarth C."/>
            <person name="Jen D."/>
            <person name="Larson L."/>
            <person name="Lewis B."/>
            <person name="Mehta T."/>
            <person name="Park D."/>
            <person name="Pearson M."/>
            <person name="Richards J."/>
            <person name="Roberts A."/>
            <person name="Saif S."/>
            <person name="Shea T.D."/>
            <person name="Shenoy N."/>
            <person name="Sisk P."/>
            <person name="Stolte C."/>
            <person name="Sykes S.N."/>
            <person name="Thomson T."/>
            <person name="Walk T."/>
            <person name="White J."/>
            <person name="Yandava C."/>
            <person name="Straight P."/>
            <person name="Clardy J."/>
            <person name="Hung D."/>
            <person name="Kolter R."/>
            <person name="Mekalanos J."/>
            <person name="Walker S."/>
            <person name="Walsh C.T."/>
            <person name="Wieland-Brown L.C."/>
            <person name="Haas B."/>
            <person name="Nusbaum C."/>
            <person name="Birren B."/>
        </authorList>
    </citation>
    <scope>NUCLEOTIDE SEQUENCE [LARGE SCALE GENOMIC DNA]</scope>
    <source>
        <strain evidence="5">ATCC 29083</strain>
    </source>
</reference>
<dbReference type="InterPro" id="IPR018060">
    <property type="entry name" value="HTH_AraC"/>
</dbReference>
<name>B5I3W9_STRX2</name>
<protein>
    <submittedName>
        <fullName evidence="5">AraC family transcriptional regulator</fullName>
    </submittedName>
</protein>
<dbReference type="EMBL" id="CM000951">
    <property type="protein sequence ID" value="EDY59774.1"/>
    <property type="molecule type" value="Genomic_DNA"/>
</dbReference>
<dbReference type="PROSITE" id="PS01124">
    <property type="entry name" value="HTH_ARAC_FAMILY_2"/>
    <property type="match status" value="1"/>
</dbReference>
<accession>B5I3W9</accession>
<dbReference type="GO" id="GO:0043565">
    <property type="term" value="F:sequence-specific DNA binding"/>
    <property type="evidence" value="ECO:0007669"/>
    <property type="project" value="InterPro"/>
</dbReference>
<dbReference type="InterPro" id="IPR053142">
    <property type="entry name" value="PchR_regulatory_protein"/>
</dbReference>
<keyword evidence="1" id="KW-0805">Transcription regulation</keyword>
<dbReference type="Gene3D" id="1.10.10.60">
    <property type="entry name" value="Homeodomain-like"/>
    <property type="match status" value="1"/>
</dbReference>
<dbReference type="HOGENOM" id="CLU_3048640_0_0_11"/>
<proteinExistence type="predicted"/>
<evidence type="ECO:0000256" key="2">
    <source>
        <dbReference type="ARBA" id="ARBA00023125"/>
    </source>
</evidence>
<evidence type="ECO:0000313" key="5">
    <source>
        <dbReference type="EMBL" id="EDY59774.1"/>
    </source>
</evidence>
<dbReference type="PROSITE" id="PS00041">
    <property type="entry name" value="HTH_ARAC_FAMILY_1"/>
    <property type="match status" value="1"/>
</dbReference>